<protein>
    <submittedName>
        <fullName evidence="1">Uncharacterized protein</fullName>
    </submittedName>
</protein>
<proteinExistence type="predicted"/>
<name>A0A1E5II47_ENDTX</name>
<evidence type="ECO:0000313" key="2">
    <source>
        <dbReference type="Proteomes" id="UP000095237"/>
    </source>
</evidence>
<dbReference type="Proteomes" id="UP000095237">
    <property type="component" value="Unassembled WGS sequence"/>
</dbReference>
<evidence type="ECO:0000313" key="1">
    <source>
        <dbReference type="EMBL" id="OEG70091.1"/>
    </source>
</evidence>
<sequence>MGIITVKKRDKGYIKMHKIKKSYSHFPKTMAHTELGSQRQAQRISTDWGKNFAELTDGEKKQLKRSQFSFSSHFPFISDALTNGATHYGEKFFQNSNKYYYFLELPIADLCDLSLMDFKLHSKCFFRHELLRRGRLMDKEEDKYLKCIQIAPGDYISAQPLIIGFKQKTLDEISSTKLRSLQNLKTFNGDTKVINTVLIHILKPLIEPIFEGYNGGWFSCPNALQAKIMHALYMAKKKQSSNLLFRDLSPLQLRRFFLYLNCNDGSQDTDYIHLDAIDFWEHISPSEINFKHGKKYIRNPDIALTKISIYQKFYTFMEDLGLMEGAKAFPCEPQKDYPKRIYQDESRQEYTIFFKRSPEVPFKKGRKTKFLIYNS</sequence>
<keyword evidence="2" id="KW-1185">Reference proteome</keyword>
<organism evidence="1 2">
    <name type="scientific">Endomicrobium trichonymphae</name>
    <dbReference type="NCBI Taxonomy" id="1408204"/>
    <lineage>
        <taxon>Bacteria</taxon>
        <taxon>Pseudomonadati</taxon>
        <taxon>Elusimicrobiota</taxon>
        <taxon>Endomicrobiia</taxon>
        <taxon>Endomicrobiales</taxon>
        <taxon>Endomicrobiaceae</taxon>
        <taxon>Candidatus Endomicrobiellum</taxon>
    </lineage>
</organism>
<dbReference type="EMBL" id="LNVX01000475">
    <property type="protein sequence ID" value="OEG70091.1"/>
    <property type="molecule type" value="Genomic_DNA"/>
</dbReference>
<reference evidence="1 2" key="1">
    <citation type="submission" date="2015-11" db="EMBL/GenBank/DDBJ databases">
        <title>Evidence for parallel genomic evolution in an endosymbiosis of termite gut flagellates.</title>
        <authorList>
            <person name="Zheng H."/>
        </authorList>
    </citation>
    <scope>NUCLEOTIDE SEQUENCE [LARGE SCALE GENOMIC DNA]</scope>
    <source>
        <strain evidence="1 2">CET450</strain>
    </source>
</reference>
<gene>
    <name evidence="1" type="ORF">ATZ36_06240</name>
</gene>
<dbReference type="AlphaFoldDB" id="A0A1E5II47"/>
<accession>A0A1E5II47</accession>
<comment type="caution">
    <text evidence="1">The sequence shown here is derived from an EMBL/GenBank/DDBJ whole genome shotgun (WGS) entry which is preliminary data.</text>
</comment>